<dbReference type="AlphaFoldDB" id="A0A428GGY1"/>
<evidence type="ECO:0000313" key="2">
    <source>
        <dbReference type="Proteomes" id="UP000272213"/>
    </source>
</evidence>
<dbReference type="EMBL" id="RJPM01000005">
    <property type="protein sequence ID" value="RSJ76064.1"/>
    <property type="molecule type" value="Genomic_DNA"/>
</dbReference>
<organism evidence="1 2">
    <name type="scientific">Streptococcus cristatus</name>
    <dbReference type="NCBI Taxonomy" id="45634"/>
    <lineage>
        <taxon>Bacteria</taxon>
        <taxon>Bacillati</taxon>
        <taxon>Bacillota</taxon>
        <taxon>Bacilli</taxon>
        <taxon>Lactobacillales</taxon>
        <taxon>Streptococcaceae</taxon>
        <taxon>Streptococcus</taxon>
    </lineage>
</organism>
<sequence>MSSLSFQELVAGWRAVLEEAIPNHPLDSDTALPYFEG</sequence>
<comment type="caution">
    <text evidence="1">The sequence shown here is derived from an EMBL/GenBank/DDBJ whole genome shotgun (WGS) entry which is preliminary data.</text>
</comment>
<accession>A0A428GGY1</accession>
<reference evidence="1 2" key="1">
    <citation type="submission" date="2018-11" db="EMBL/GenBank/DDBJ databases">
        <title>Species Designations Belie Phenotypic and Genotypic Heterogeneity in Oral Streptococci.</title>
        <authorList>
            <person name="Velsko I."/>
        </authorList>
    </citation>
    <scope>NUCLEOTIDE SEQUENCE [LARGE SCALE GENOMIC DNA]</scope>
    <source>
        <strain evidence="1 2">BCA6</strain>
    </source>
</reference>
<dbReference type="Proteomes" id="UP000272213">
    <property type="component" value="Unassembled WGS sequence"/>
</dbReference>
<evidence type="ECO:0000313" key="1">
    <source>
        <dbReference type="EMBL" id="RSJ76064.1"/>
    </source>
</evidence>
<gene>
    <name evidence="1" type="ORF">D8798_07330</name>
</gene>
<proteinExistence type="predicted"/>
<name>A0A428GGY1_STRCR</name>
<protein>
    <submittedName>
        <fullName evidence="1">Uncharacterized protein</fullName>
    </submittedName>
</protein>